<dbReference type="SUPFAM" id="SSF51445">
    <property type="entry name" value="(Trans)glycosidases"/>
    <property type="match status" value="1"/>
</dbReference>
<gene>
    <name evidence="2" type="ORF">LIN78_06085</name>
</gene>
<reference evidence="2" key="1">
    <citation type="submission" date="2021-10" db="EMBL/GenBank/DDBJ databases">
        <title>The complete genome sequence of Leeia sp. TBRC 13508.</title>
        <authorList>
            <person name="Charoenyingcharoen P."/>
            <person name="Yukphan P."/>
        </authorList>
    </citation>
    <scope>NUCLEOTIDE SEQUENCE</scope>
    <source>
        <strain evidence="2">TBRC 13508</strain>
    </source>
</reference>
<dbReference type="RefSeq" id="WP_227179568.1">
    <property type="nucleotide sequence ID" value="NZ_JAJBZT010000003.1"/>
</dbReference>
<evidence type="ECO:0000256" key="1">
    <source>
        <dbReference type="SAM" id="SignalP"/>
    </source>
</evidence>
<dbReference type="Pfam" id="PF11340">
    <property type="entry name" value="DUF3142"/>
    <property type="match status" value="1"/>
</dbReference>
<feature type="signal peptide" evidence="1">
    <location>
        <begin position="1"/>
        <end position="30"/>
    </location>
</feature>
<proteinExistence type="predicted"/>
<keyword evidence="3" id="KW-1185">Reference proteome</keyword>
<dbReference type="EMBL" id="JAJBZT010000003">
    <property type="protein sequence ID" value="MCB6183112.1"/>
    <property type="molecule type" value="Genomic_DNA"/>
</dbReference>
<protein>
    <submittedName>
        <fullName evidence="2">DUF3142 domain-containing protein</fullName>
    </submittedName>
</protein>
<feature type="chain" id="PRO_5047292069" evidence="1">
    <location>
        <begin position="31"/>
        <end position="413"/>
    </location>
</feature>
<sequence>MLLQCWKRVRGLCAFLGLLLLLIGCQQQNTQEHAILPSDVYIWQHKWTPGLLASIQNGKDSFQHWRVLVSEISPSGDWKEIQIHPISLKQTQVPAIAVFRIDGRIAELDTGLLIERLRARLASLRQDGAVFSGVEIDYDCGVKSLAGYATFLRALKTKLPKNTTLSITALPAWLDAKDLYPLTQIPDEMVLQVHAVQGPSRGLFNTEDAIAWAKKFDQITAGNFRLALPSYGSKIIWDEAGNLAGVESEATLLANGAYSQEWMAKPQALQQFLFDLSKRNWQHLKGVVWFRLPTDQDARAWRLSTLKAVVKGEPLTAMLGATLKPTKQNDLFDVVLSNQGGVDAELPESITLPASCSQADGLNGYQMINGVDNFIFNRHDMGVVAPGALKVIGWARCSMPSSSSLGFELHVSQ</sequence>
<dbReference type="PROSITE" id="PS51257">
    <property type="entry name" value="PROKAR_LIPOPROTEIN"/>
    <property type="match status" value="1"/>
</dbReference>
<evidence type="ECO:0000313" key="3">
    <source>
        <dbReference type="Proteomes" id="UP001165395"/>
    </source>
</evidence>
<accession>A0ABS8D4J0</accession>
<dbReference type="InterPro" id="IPR021488">
    <property type="entry name" value="DUF3142"/>
</dbReference>
<dbReference type="InterPro" id="IPR017853">
    <property type="entry name" value="GH"/>
</dbReference>
<keyword evidence="1" id="KW-0732">Signal</keyword>
<dbReference type="Gene3D" id="3.20.20.80">
    <property type="entry name" value="Glycosidases"/>
    <property type="match status" value="1"/>
</dbReference>
<organism evidence="2 3">
    <name type="scientific">Leeia speluncae</name>
    <dbReference type="NCBI Taxonomy" id="2884804"/>
    <lineage>
        <taxon>Bacteria</taxon>
        <taxon>Pseudomonadati</taxon>
        <taxon>Pseudomonadota</taxon>
        <taxon>Betaproteobacteria</taxon>
        <taxon>Neisseriales</taxon>
        <taxon>Leeiaceae</taxon>
        <taxon>Leeia</taxon>
    </lineage>
</organism>
<name>A0ABS8D4J0_9NEIS</name>
<dbReference type="Proteomes" id="UP001165395">
    <property type="component" value="Unassembled WGS sequence"/>
</dbReference>
<comment type="caution">
    <text evidence="2">The sequence shown here is derived from an EMBL/GenBank/DDBJ whole genome shotgun (WGS) entry which is preliminary data.</text>
</comment>
<evidence type="ECO:0000313" key="2">
    <source>
        <dbReference type="EMBL" id="MCB6183112.1"/>
    </source>
</evidence>